<feature type="domain" description="SusD-like N-terminal" evidence="2">
    <location>
        <begin position="35"/>
        <end position="209"/>
    </location>
</feature>
<feature type="signal peptide" evidence="1">
    <location>
        <begin position="1"/>
        <end position="21"/>
    </location>
</feature>
<evidence type="ECO:0000313" key="4">
    <source>
        <dbReference type="Proteomes" id="UP001241656"/>
    </source>
</evidence>
<protein>
    <submittedName>
        <fullName evidence="3">RagB/SusD family nutrient uptake outer membrane protein</fullName>
    </submittedName>
</protein>
<dbReference type="EMBL" id="CP124855">
    <property type="protein sequence ID" value="WHF50491.1"/>
    <property type="molecule type" value="Genomic_DNA"/>
</dbReference>
<evidence type="ECO:0000313" key="3">
    <source>
        <dbReference type="EMBL" id="WHF50491.1"/>
    </source>
</evidence>
<organism evidence="3 4">
    <name type="scientific">Chryseobacterium gotjawalense</name>
    <dbReference type="NCBI Taxonomy" id="3042315"/>
    <lineage>
        <taxon>Bacteria</taxon>
        <taxon>Pseudomonadati</taxon>
        <taxon>Bacteroidota</taxon>
        <taxon>Flavobacteriia</taxon>
        <taxon>Flavobacteriales</taxon>
        <taxon>Weeksellaceae</taxon>
        <taxon>Chryseobacterium group</taxon>
        <taxon>Chryseobacterium</taxon>
    </lineage>
</organism>
<dbReference type="InterPro" id="IPR011990">
    <property type="entry name" value="TPR-like_helical_dom_sf"/>
</dbReference>
<accession>A0ABY8R9H6</accession>
<dbReference type="PROSITE" id="PS51257">
    <property type="entry name" value="PROKAR_LIPOPROTEIN"/>
    <property type="match status" value="1"/>
</dbReference>
<evidence type="ECO:0000256" key="1">
    <source>
        <dbReference type="SAM" id="SignalP"/>
    </source>
</evidence>
<sequence>MKKLSILLFACSLFLTSCNRALEAESVASLDANSTLSTEDVDKLLTGAYKRIMEPSGYPYFSIMATEVMADNYKPVKFQFIQLQYLFEHVVPPGDILLSYYYKDFYTAISRANTIIKVPSSSASQIGKAKYVRALSYLRLYDLYEGVPIVDENTAPGPIAVSSGADVLDFIIADLKAAKGSIEPFNASNASLVQLTPTKEAAQALLARVLRIKGDINAAGVEAEELIKSGKFSIANNPKENASEVILKFAGNKAEENGSWGWIMSYDASTWNCFAASDDLLALLGANDTRKTMFDIAEAPSTGGFVFSNKYSPNDDSDLLISRIPEMYLISAEAGNKNRLAELQNVRKSNLSLDNERRVELSFEWVRWQDLKLKGEKYKLPFPQGAMDANDLLH</sequence>
<dbReference type="Pfam" id="PF14322">
    <property type="entry name" value="SusD-like_3"/>
    <property type="match status" value="1"/>
</dbReference>
<keyword evidence="4" id="KW-1185">Reference proteome</keyword>
<dbReference type="RefSeq" id="WP_282903914.1">
    <property type="nucleotide sequence ID" value="NZ_CP124855.1"/>
</dbReference>
<feature type="chain" id="PRO_5045584129" evidence="1">
    <location>
        <begin position="22"/>
        <end position="394"/>
    </location>
</feature>
<proteinExistence type="predicted"/>
<gene>
    <name evidence="3" type="ORF">QGN23_08575</name>
</gene>
<dbReference type="Gene3D" id="1.25.40.390">
    <property type="match status" value="1"/>
</dbReference>
<evidence type="ECO:0000259" key="2">
    <source>
        <dbReference type="Pfam" id="PF14322"/>
    </source>
</evidence>
<name>A0ABY8R9H6_9FLAO</name>
<keyword evidence="1" id="KW-0732">Signal</keyword>
<dbReference type="InterPro" id="IPR033985">
    <property type="entry name" value="SusD-like_N"/>
</dbReference>
<reference evidence="3 4" key="1">
    <citation type="submission" date="2023-05" db="EMBL/GenBank/DDBJ databases">
        <title>Genomic insight into Chryseobacterium sp. wdc7 isolated forest soil (Gotjawal).</title>
        <authorList>
            <person name="Park S.-J."/>
        </authorList>
    </citation>
    <scope>NUCLEOTIDE SEQUENCE [LARGE SCALE GENOMIC DNA]</scope>
    <source>
        <strain evidence="4">wdc7</strain>
    </source>
</reference>
<dbReference type="SUPFAM" id="SSF48452">
    <property type="entry name" value="TPR-like"/>
    <property type="match status" value="1"/>
</dbReference>
<dbReference type="Proteomes" id="UP001241656">
    <property type="component" value="Chromosome"/>
</dbReference>